<accession>A0A7H9AZM1</accession>
<name>A0A7H9AZM1_ZYGMR</name>
<evidence type="ECO:0000313" key="1">
    <source>
        <dbReference type="EMBL" id="QLG71810.1"/>
    </source>
</evidence>
<dbReference type="AlphaFoldDB" id="A0A7H9AZM1"/>
<protein>
    <submittedName>
        <fullName evidence="1">Uncharacterized protein</fullName>
    </submittedName>
</protein>
<organism evidence="1 2">
    <name type="scientific">Zygotorulaspora mrakii</name>
    <name type="common">Zygosaccharomyces mrakii</name>
    <dbReference type="NCBI Taxonomy" id="42260"/>
    <lineage>
        <taxon>Eukaryota</taxon>
        <taxon>Fungi</taxon>
        <taxon>Dikarya</taxon>
        <taxon>Ascomycota</taxon>
        <taxon>Saccharomycotina</taxon>
        <taxon>Saccharomycetes</taxon>
        <taxon>Saccharomycetales</taxon>
        <taxon>Saccharomycetaceae</taxon>
        <taxon>Zygotorulaspora</taxon>
    </lineage>
</organism>
<gene>
    <name evidence="1" type="ORF">HG535_0C01590</name>
</gene>
<dbReference type="GeneID" id="59235506"/>
<dbReference type="EMBL" id="CP058606">
    <property type="protein sequence ID" value="QLG71810.1"/>
    <property type="molecule type" value="Genomic_DNA"/>
</dbReference>
<dbReference type="RefSeq" id="XP_037143538.1">
    <property type="nucleotide sequence ID" value="XM_037287643.1"/>
</dbReference>
<sequence>MLGLVLRSIRFFLLQKGQGKAALAGTARAACSNLIDFFNDLSPFEFNVYVGDREIRFLFSGILTISGCCSRFDAAVPVRLTVAENAGRMHGDGGESVCLGCEKQHRRAKKCQEVARCVDEARCRVPGPACAGIYTTRKRKSCANAEASRAGELWRSGNT</sequence>
<reference evidence="1 2" key="1">
    <citation type="submission" date="2020-07" db="EMBL/GenBank/DDBJ databases">
        <title>The yeast mating-type switching endonuclease HO is a domesticated member of an unorthodox homing genetic element family.</title>
        <authorList>
            <person name="Coughlan A.Y."/>
            <person name="Lombardi L."/>
            <person name="Braun-Galleani S."/>
            <person name="Martos A.R."/>
            <person name="Galeote V."/>
            <person name="Bigey F."/>
            <person name="Dequin S."/>
            <person name="Byrne K.P."/>
            <person name="Wolfe K.H."/>
        </authorList>
    </citation>
    <scope>NUCLEOTIDE SEQUENCE [LARGE SCALE GENOMIC DNA]</scope>
    <source>
        <strain evidence="1 2">NRRL Y-6702</strain>
    </source>
</reference>
<proteinExistence type="predicted"/>
<keyword evidence="2" id="KW-1185">Reference proteome</keyword>
<evidence type="ECO:0000313" key="2">
    <source>
        <dbReference type="Proteomes" id="UP000509704"/>
    </source>
</evidence>
<dbReference type="Proteomes" id="UP000509704">
    <property type="component" value="Chromosome 3"/>
</dbReference>
<dbReference type="KEGG" id="zmk:HG535_0C01590"/>